<evidence type="ECO:0000313" key="10">
    <source>
        <dbReference type="EMBL" id="KAF3147341.1"/>
    </source>
</evidence>
<evidence type="ECO:0000256" key="5">
    <source>
        <dbReference type="ARBA" id="ARBA00023110"/>
    </source>
</evidence>
<dbReference type="GO" id="GO:0007052">
    <property type="term" value="P:mitotic spindle organization"/>
    <property type="evidence" value="ECO:0007669"/>
    <property type="project" value="TreeGrafter"/>
</dbReference>
<organism evidence="10 11">
    <name type="scientific">Orbilia oligospora</name>
    <name type="common">Nematode-trapping fungus</name>
    <name type="synonym">Arthrobotrys oligospora</name>
    <dbReference type="NCBI Taxonomy" id="2813651"/>
    <lineage>
        <taxon>Eukaryota</taxon>
        <taxon>Fungi</taxon>
        <taxon>Dikarya</taxon>
        <taxon>Ascomycota</taxon>
        <taxon>Pezizomycotina</taxon>
        <taxon>Orbiliomycetes</taxon>
        <taxon>Orbiliales</taxon>
        <taxon>Orbiliaceae</taxon>
        <taxon>Orbilia</taxon>
    </lineage>
</organism>
<dbReference type="InterPro" id="IPR043170">
    <property type="entry name" value="PTPA_C_lid"/>
</dbReference>
<evidence type="ECO:0000256" key="7">
    <source>
        <dbReference type="ARBA" id="ARBA00025287"/>
    </source>
</evidence>
<proteinExistence type="inferred from homology"/>
<dbReference type="AlphaFoldDB" id="A0A7C8JXN3"/>
<dbReference type="GO" id="GO:0005634">
    <property type="term" value="C:nucleus"/>
    <property type="evidence" value="ECO:0007669"/>
    <property type="project" value="TreeGrafter"/>
</dbReference>
<dbReference type="GO" id="GO:0000159">
    <property type="term" value="C:protein phosphatase type 2A complex"/>
    <property type="evidence" value="ECO:0007669"/>
    <property type="project" value="TreeGrafter"/>
</dbReference>
<comment type="subcellular location">
    <subcellularLocation>
        <location evidence="2 8">Cytoplasm</location>
    </subcellularLocation>
</comment>
<dbReference type="GO" id="GO:0008160">
    <property type="term" value="F:protein tyrosine phosphatase activator activity"/>
    <property type="evidence" value="ECO:0007669"/>
    <property type="project" value="TreeGrafter"/>
</dbReference>
<protein>
    <recommendedName>
        <fullName evidence="8">Serine/threonine-protein phosphatase 2A activator</fullName>
        <ecNumber evidence="8">5.2.1.8</ecNumber>
    </recommendedName>
    <alternativeName>
        <fullName evidence="8">Phosphotyrosyl phosphatase activator</fullName>
    </alternativeName>
</protein>
<dbReference type="InterPro" id="IPR037218">
    <property type="entry name" value="PTPA_sf"/>
</dbReference>
<dbReference type="GO" id="GO:0003755">
    <property type="term" value="F:peptidyl-prolyl cis-trans isomerase activity"/>
    <property type="evidence" value="ECO:0007669"/>
    <property type="project" value="UniProtKB-KW"/>
</dbReference>
<sequence length="431" mass="48450">MVEPQLPNTTSSPLKLPTPRKPRQDRTPAIPPKPIGQLTVPEKATLSFTTPIRRIVTPADLDLFHASSTYSLLLNFVLSLNEACIDKSLKSGLSYEDETPVIKAILDVLKEVEKLVKENPRVDNGGSRFGNQGFRDFYDALEKNNHTIHQNMNLNLPDGAITELSTYLLESFGNRTRIDYGSGHELNFICWLLCLHQLSHLTPTSFSSIPLHIFPTYLTIMRHIQQEYYLEPAGSHGVWGLDDYQFLPFVFGSSQLFHHPYLRPISIHNADILEELSSEYMYLDCIRFINSIKTTANLRWHSPMLDDISSAKSWGKVNVGMVKMWEKEVVGKLPVMQHFLFGGILSAVEGMGREEEEMRELERVGEEGESGAAGKTAEEVKGLMEKLDREGMRHVHSSWGECCGIKVPTAIAAREAGEKGGLRSIGRLPFD</sequence>
<keyword evidence="5 8" id="KW-0697">Rotamase</keyword>
<dbReference type="GO" id="GO:0005737">
    <property type="term" value="C:cytoplasm"/>
    <property type="evidence" value="ECO:0007669"/>
    <property type="project" value="UniProtKB-SubCell"/>
</dbReference>
<accession>A0A7C8JXN3</accession>
<feature type="compositionally biased region" description="Polar residues" evidence="9">
    <location>
        <begin position="1"/>
        <end position="13"/>
    </location>
</feature>
<evidence type="ECO:0000256" key="2">
    <source>
        <dbReference type="ARBA" id="ARBA00004496"/>
    </source>
</evidence>
<feature type="region of interest" description="Disordered" evidence="9">
    <location>
        <begin position="1"/>
        <end position="36"/>
    </location>
</feature>
<evidence type="ECO:0000256" key="4">
    <source>
        <dbReference type="ARBA" id="ARBA00022490"/>
    </source>
</evidence>
<evidence type="ECO:0000256" key="3">
    <source>
        <dbReference type="ARBA" id="ARBA00011019"/>
    </source>
</evidence>
<comment type="caution">
    <text evidence="10">The sequence shown here is derived from an EMBL/GenBank/DDBJ whole genome shotgun (WGS) entry which is preliminary data.</text>
</comment>
<reference evidence="10 11" key="1">
    <citation type="submission" date="2019-06" db="EMBL/GenBank/DDBJ databases">
        <authorList>
            <person name="Palmer J.M."/>
        </authorList>
    </citation>
    <scope>NUCLEOTIDE SEQUENCE [LARGE SCALE GENOMIC DNA]</scope>
    <source>
        <strain evidence="10 11">TWF703</strain>
    </source>
</reference>
<dbReference type="Proteomes" id="UP000480548">
    <property type="component" value="Unassembled WGS sequence"/>
</dbReference>
<dbReference type="EC" id="5.2.1.8" evidence="8"/>
<comment type="function">
    <text evidence="7">PPIases accelerate the folding of proteins. It catalyzes the cis-trans isomerization of proline imidic peptide bonds in oligopeptides. Acts as a regulatory subunit for PP2A-like phosphatases modulating their activity or substrate specificity, probably by inducing a conformational change in the catalytic subunit, a direct target of the PPIase. Can reactivate inactive phosphatase PP2A-phosphatase methylesterase complexes (PP2Ai) in presence of ATP and Mg(2+) by dissociating the inactive form from the complex.</text>
</comment>
<name>A0A7C8JXN3_ORBOL</name>
<dbReference type="CDD" id="cd04087">
    <property type="entry name" value="PTPA"/>
    <property type="match status" value="1"/>
</dbReference>
<dbReference type="EMBL" id="WIQZ01000001">
    <property type="protein sequence ID" value="KAF3147341.1"/>
    <property type="molecule type" value="Genomic_DNA"/>
</dbReference>
<evidence type="ECO:0000256" key="8">
    <source>
        <dbReference type="RuleBase" id="RU361210"/>
    </source>
</evidence>
<dbReference type="Gene3D" id="1.20.120.1150">
    <property type="match status" value="1"/>
</dbReference>
<evidence type="ECO:0000256" key="1">
    <source>
        <dbReference type="ARBA" id="ARBA00000971"/>
    </source>
</evidence>
<keyword evidence="4 8" id="KW-0963">Cytoplasm</keyword>
<comment type="catalytic activity">
    <reaction evidence="1 8">
        <text>[protein]-peptidylproline (omega=180) = [protein]-peptidylproline (omega=0)</text>
        <dbReference type="Rhea" id="RHEA:16237"/>
        <dbReference type="Rhea" id="RHEA-COMP:10747"/>
        <dbReference type="Rhea" id="RHEA-COMP:10748"/>
        <dbReference type="ChEBI" id="CHEBI:83833"/>
        <dbReference type="ChEBI" id="CHEBI:83834"/>
        <dbReference type="EC" id="5.2.1.8"/>
    </reaction>
</comment>
<comment type="similarity">
    <text evidence="3 8">Belongs to the PTPA-type PPIase family.</text>
</comment>
<dbReference type="PANTHER" id="PTHR10012:SF5">
    <property type="entry name" value="SERINE_THREONINE-PROTEIN PHOSPHATASE 2A ACTIVATOR 2"/>
    <property type="match status" value="1"/>
</dbReference>
<dbReference type="PANTHER" id="PTHR10012">
    <property type="entry name" value="SERINE/THREONINE-PROTEIN PHOSPHATASE 2A REGULATORY SUBUNIT B"/>
    <property type="match status" value="1"/>
</dbReference>
<keyword evidence="6 8" id="KW-0413">Isomerase</keyword>
<dbReference type="SUPFAM" id="SSF140984">
    <property type="entry name" value="PTPA-like"/>
    <property type="match status" value="1"/>
</dbReference>
<evidence type="ECO:0000256" key="6">
    <source>
        <dbReference type="ARBA" id="ARBA00023235"/>
    </source>
</evidence>
<dbReference type="PIRSF" id="PIRSF016325">
    <property type="entry name" value="Phstyr_phstse_ac"/>
    <property type="match status" value="1"/>
</dbReference>
<dbReference type="Pfam" id="PF03095">
    <property type="entry name" value="PTPA"/>
    <property type="match status" value="1"/>
</dbReference>
<gene>
    <name evidence="10" type="primary">RRD2</name>
    <name evidence="10" type="ORF">TWF703_000182</name>
</gene>
<dbReference type="InterPro" id="IPR004327">
    <property type="entry name" value="Phstyr_phstse_ac"/>
</dbReference>
<evidence type="ECO:0000256" key="9">
    <source>
        <dbReference type="SAM" id="MobiDB-lite"/>
    </source>
</evidence>
<dbReference type="FunFam" id="1.20.120.1150:FF:000002">
    <property type="entry name" value="Serine/threonine-protein phosphatase 2A activator"/>
    <property type="match status" value="1"/>
</dbReference>
<evidence type="ECO:0000313" key="11">
    <source>
        <dbReference type="Proteomes" id="UP000480548"/>
    </source>
</evidence>